<organism evidence="2 3">
    <name type="scientific">Acetobacter persici</name>
    <dbReference type="NCBI Taxonomy" id="1076596"/>
    <lineage>
        <taxon>Bacteria</taxon>
        <taxon>Pseudomonadati</taxon>
        <taxon>Pseudomonadota</taxon>
        <taxon>Alphaproteobacteria</taxon>
        <taxon>Acetobacterales</taxon>
        <taxon>Acetobacteraceae</taxon>
        <taxon>Acetobacter</taxon>
    </lineage>
</organism>
<dbReference type="AlphaFoldDB" id="A0A6V8I3Y5"/>
<evidence type="ECO:0000313" key="3">
    <source>
        <dbReference type="Proteomes" id="UP000548726"/>
    </source>
</evidence>
<feature type="chain" id="PRO_5028466227" evidence="1">
    <location>
        <begin position="30"/>
        <end position="144"/>
    </location>
</feature>
<reference evidence="2 3" key="1">
    <citation type="journal article" date="2020" name="Cell Rep.">
        <title>Local necrotic cells trigger systemic immune activation via gut microbiome dysbiosis in Drosophila.</title>
        <authorList>
            <person name="Kosakamoto H."/>
            <person name="Yamauchi T."/>
            <person name="Akuzawa-Tokita Y."/>
            <person name="Nishimura K."/>
            <person name="Soga T."/>
            <person name="Murakami T."/>
            <person name="Mori H."/>
            <person name="Yamamoto K."/>
            <person name="Miyazaki R."/>
            <person name="Koto A."/>
            <person name="Miura M."/>
            <person name="Obata F."/>
        </authorList>
    </citation>
    <scope>NUCLEOTIDE SEQUENCE [LARGE SCALE GENOMIC DNA]</scope>
    <source>
        <strain evidence="2 3">Ai</strain>
    </source>
</reference>
<sequence>MLRRRPLLVPVLACAFQVAFLCVASPCQAAPGAPGAPDLRTQTILPPDALSFQTQQTSESSGLQSWLTEDLTVHGKRHAAFLAPPQKPFLKQYDDGHAAGDITLWKGIRIHMQFGEDTRHDPVTGASIAQFGEAYRLSNPLRQR</sequence>
<proteinExistence type="predicted"/>
<comment type="caution">
    <text evidence="2">The sequence shown here is derived from an EMBL/GenBank/DDBJ whole genome shotgun (WGS) entry which is preliminary data.</text>
</comment>
<name>A0A6V8I3Y5_9PROT</name>
<gene>
    <name evidence="2" type="ORF">DmAi_03320</name>
</gene>
<keyword evidence="3" id="KW-1185">Reference proteome</keyword>
<protein>
    <submittedName>
        <fullName evidence="2">Uncharacterized protein</fullName>
    </submittedName>
</protein>
<evidence type="ECO:0000313" key="2">
    <source>
        <dbReference type="EMBL" id="GFE92273.1"/>
    </source>
</evidence>
<dbReference type="OrthoDB" id="7285467at2"/>
<evidence type="ECO:0000256" key="1">
    <source>
        <dbReference type="SAM" id="SignalP"/>
    </source>
</evidence>
<dbReference type="RefSeq" id="WP_143217641.1">
    <property type="nucleotide sequence ID" value="NZ_BLJP01000001.1"/>
</dbReference>
<dbReference type="EMBL" id="BLJP01000001">
    <property type="protein sequence ID" value="GFE92273.1"/>
    <property type="molecule type" value="Genomic_DNA"/>
</dbReference>
<accession>A0A6V8I3Y5</accession>
<dbReference type="Proteomes" id="UP000548726">
    <property type="component" value="Unassembled WGS sequence"/>
</dbReference>
<feature type="signal peptide" evidence="1">
    <location>
        <begin position="1"/>
        <end position="29"/>
    </location>
</feature>
<keyword evidence="1" id="KW-0732">Signal</keyword>